<proteinExistence type="predicted"/>
<dbReference type="AlphaFoldDB" id="A0A2Z3Z125"/>
<dbReference type="Proteomes" id="UP000247696">
    <property type="component" value="Chromosome"/>
</dbReference>
<reference evidence="3" key="1">
    <citation type="submission" date="2017-11" db="EMBL/GenBank/DDBJ databases">
        <title>Otitis media/interna in a cat caused by the recently described species Corynebacterium provencense.</title>
        <authorList>
            <person name="Kittl S."/>
            <person name="Brodard I."/>
            <person name="Rychener L."/>
            <person name="Jores J."/>
            <person name="Roosje P."/>
            <person name="Gobeli Brawand S."/>
        </authorList>
    </citation>
    <scope>NUCLEOTIDE SEQUENCE [LARGE SCALE GENOMIC DNA]</scope>
    <source>
        <strain evidence="3">17KM38</strain>
    </source>
</reference>
<feature type="region of interest" description="Disordered" evidence="1">
    <location>
        <begin position="1"/>
        <end position="32"/>
    </location>
</feature>
<name>A0A2Z3Z125_9CORY</name>
<dbReference type="KEGG" id="cpre:Csp1_25550"/>
<dbReference type="EMBL" id="CP024988">
    <property type="protein sequence ID" value="AWT27303.1"/>
    <property type="molecule type" value="Genomic_DNA"/>
</dbReference>
<evidence type="ECO:0000313" key="2">
    <source>
        <dbReference type="EMBL" id="AWT27303.1"/>
    </source>
</evidence>
<feature type="compositionally biased region" description="Pro residues" evidence="1">
    <location>
        <begin position="14"/>
        <end position="24"/>
    </location>
</feature>
<evidence type="ECO:0000256" key="1">
    <source>
        <dbReference type="SAM" id="MobiDB-lite"/>
    </source>
</evidence>
<protein>
    <submittedName>
        <fullName evidence="2">Uncharacterized protein</fullName>
    </submittedName>
</protein>
<evidence type="ECO:0000313" key="3">
    <source>
        <dbReference type="Proteomes" id="UP000247696"/>
    </source>
</evidence>
<accession>A0A2Z3Z125</accession>
<keyword evidence="3" id="KW-1185">Reference proteome</keyword>
<sequence length="32" mass="3643">MMGFPLDETFYQPHPKPAPKPQSPTEPQESTE</sequence>
<organism evidence="2 3">
    <name type="scientific">Corynebacterium provencense</name>
    <dbReference type="NCBI Taxonomy" id="1737425"/>
    <lineage>
        <taxon>Bacteria</taxon>
        <taxon>Bacillati</taxon>
        <taxon>Actinomycetota</taxon>
        <taxon>Actinomycetes</taxon>
        <taxon>Mycobacteriales</taxon>
        <taxon>Corynebacteriaceae</taxon>
        <taxon>Corynebacterium</taxon>
    </lineage>
</organism>
<gene>
    <name evidence="2" type="ORF">Csp1_25550</name>
</gene>